<keyword evidence="3" id="KW-1185">Reference proteome</keyword>
<evidence type="ECO:0000256" key="1">
    <source>
        <dbReference type="SAM" id="MobiDB-lite"/>
    </source>
</evidence>
<reference evidence="2 3" key="1">
    <citation type="submission" date="2020-04" db="EMBL/GenBank/DDBJ databases">
        <title>Paraburkholderia sp. G-4-1-8 isolated from soil.</title>
        <authorList>
            <person name="Dahal R.H."/>
        </authorList>
    </citation>
    <scope>NUCLEOTIDE SEQUENCE [LARGE SCALE GENOMIC DNA]</scope>
    <source>
        <strain evidence="2 3">G-4-1-8</strain>
    </source>
</reference>
<name>A0A7X9ZVY9_9BURK</name>
<dbReference type="AlphaFoldDB" id="A0A7X9ZVY9"/>
<sequence length="82" mass="8712">MPEFAAAHGGSGGLDDPRVLPGPMALTARGSRFAGRFPVQFLIFVLSQKPAGAAFHGPHSRARGASTVEPVQPIRNRYEINT</sequence>
<organism evidence="2 3">
    <name type="scientific">Paraburkholderia antibiotica</name>
    <dbReference type="NCBI Taxonomy" id="2728839"/>
    <lineage>
        <taxon>Bacteria</taxon>
        <taxon>Pseudomonadati</taxon>
        <taxon>Pseudomonadota</taxon>
        <taxon>Betaproteobacteria</taxon>
        <taxon>Burkholderiales</taxon>
        <taxon>Burkholderiaceae</taxon>
        <taxon>Paraburkholderia</taxon>
    </lineage>
</organism>
<dbReference type="Proteomes" id="UP000583127">
    <property type="component" value="Unassembled WGS sequence"/>
</dbReference>
<comment type="caution">
    <text evidence="2">The sequence shown here is derived from an EMBL/GenBank/DDBJ whole genome shotgun (WGS) entry which is preliminary data.</text>
</comment>
<feature type="region of interest" description="Disordered" evidence="1">
    <location>
        <begin position="1"/>
        <end position="20"/>
    </location>
</feature>
<proteinExistence type="predicted"/>
<gene>
    <name evidence="2" type="ORF">HHL14_07315</name>
</gene>
<dbReference type="EMBL" id="JABBFZ010000003">
    <property type="protein sequence ID" value="NML30639.1"/>
    <property type="molecule type" value="Genomic_DNA"/>
</dbReference>
<accession>A0A7X9ZVY9</accession>
<evidence type="ECO:0000313" key="2">
    <source>
        <dbReference type="EMBL" id="NML30639.1"/>
    </source>
</evidence>
<evidence type="ECO:0000313" key="3">
    <source>
        <dbReference type="Proteomes" id="UP000583127"/>
    </source>
</evidence>
<protein>
    <submittedName>
        <fullName evidence="2">Uncharacterized protein</fullName>
    </submittedName>
</protein>